<dbReference type="SUPFAM" id="SSF56112">
    <property type="entry name" value="Protein kinase-like (PK-like)"/>
    <property type="match status" value="1"/>
</dbReference>
<dbReference type="RefSeq" id="WP_070018822.1">
    <property type="nucleotide sequence ID" value="NZ_LJGW01000377.1"/>
</dbReference>
<protein>
    <submittedName>
        <fullName evidence="1">Aminoglycoside phosphotransferase</fullName>
    </submittedName>
</protein>
<accession>A0A1E7KZH5</accession>
<organism evidence="1 2">
    <name type="scientific">Streptomyces nanshensis</name>
    <dbReference type="NCBI Taxonomy" id="518642"/>
    <lineage>
        <taxon>Bacteria</taxon>
        <taxon>Bacillati</taxon>
        <taxon>Actinomycetota</taxon>
        <taxon>Actinomycetes</taxon>
        <taxon>Kitasatosporales</taxon>
        <taxon>Streptomycetaceae</taxon>
        <taxon>Streptomyces</taxon>
    </lineage>
</organism>
<sequence>MPVTRLQWEDLPLPAQDAVEEVTGPIHRAETVSGGYNSAIAARLDTETGTVFLKGLPASHPRAWTQRREAEVAAAVGTLAPRFRWRLETAEWDLLGFDFAAGRHADYASGSPDLALLACTLTRLAEIPAPRTELKRAEERWASYLPDADHRAALAGQYLAHTDFNPENVLITPGGAGQQERALMVDWAWSTLGAPWLDPALACVWLVSTGKQHPGAAEKWAARMPAWRGAPSHVLTAFAEANAKLWTEIADESPGTWSASLRDGARRYAAYRSRS</sequence>
<dbReference type="EMBL" id="LJGW01000377">
    <property type="protein sequence ID" value="OEV09322.1"/>
    <property type="molecule type" value="Genomic_DNA"/>
</dbReference>
<name>A0A1E7KZH5_9ACTN</name>
<evidence type="ECO:0000313" key="2">
    <source>
        <dbReference type="Proteomes" id="UP000176005"/>
    </source>
</evidence>
<dbReference type="AlphaFoldDB" id="A0A1E7KZH5"/>
<gene>
    <name evidence="1" type="ORF">AN218_23105</name>
</gene>
<dbReference type="GO" id="GO:0016740">
    <property type="term" value="F:transferase activity"/>
    <property type="evidence" value="ECO:0007669"/>
    <property type="project" value="UniProtKB-KW"/>
</dbReference>
<dbReference type="Gene3D" id="3.90.1200.10">
    <property type="match status" value="1"/>
</dbReference>
<comment type="caution">
    <text evidence="1">The sequence shown here is derived from an EMBL/GenBank/DDBJ whole genome shotgun (WGS) entry which is preliminary data.</text>
</comment>
<keyword evidence="1" id="KW-0808">Transferase</keyword>
<evidence type="ECO:0000313" key="1">
    <source>
        <dbReference type="EMBL" id="OEV09322.1"/>
    </source>
</evidence>
<dbReference type="Proteomes" id="UP000176005">
    <property type="component" value="Unassembled WGS sequence"/>
</dbReference>
<keyword evidence="2" id="KW-1185">Reference proteome</keyword>
<dbReference type="InterPro" id="IPR011009">
    <property type="entry name" value="Kinase-like_dom_sf"/>
</dbReference>
<proteinExistence type="predicted"/>
<reference evidence="1 2" key="1">
    <citation type="journal article" date="2016" name="Front. Microbiol.">
        <title>Comparative Genomics Analysis of Streptomyces Species Reveals Their Adaptation to the Marine Environment and Their Diversity at the Genomic Level.</title>
        <authorList>
            <person name="Tian X."/>
            <person name="Zhang Z."/>
            <person name="Yang T."/>
            <person name="Chen M."/>
            <person name="Li J."/>
            <person name="Chen F."/>
            <person name="Yang J."/>
            <person name="Li W."/>
            <person name="Zhang B."/>
            <person name="Zhang Z."/>
            <person name="Wu J."/>
            <person name="Zhang C."/>
            <person name="Long L."/>
            <person name="Xiao J."/>
        </authorList>
    </citation>
    <scope>NUCLEOTIDE SEQUENCE [LARGE SCALE GENOMIC DNA]</scope>
    <source>
        <strain evidence="1 2">SCSIO 10429</strain>
    </source>
</reference>